<dbReference type="InterPro" id="IPR032557">
    <property type="entry name" value="DUF4935"/>
</dbReference>
<gene>
    <name evidence="2" type="ORF">H8R91_04425</name>
</gene>
<keyword evidence="3" id="KW-1185">Reference proteome</keyword>
<evidence type="ECO:0000259" key="1">
    <source>
        <dbReference type="Pfam" id="PF16289"/>
    </source>
</evidence>
<protein>
    <submittedName>
        <fullName evidence="2">DUF4935 domain-containing protein</fullName>
    </submittedName>
</protein>
<accession>A0ABR7HK16</accession>
<evidence type="ECO:0000313" key="3">
    <source>
        <dbReference type="Proteomes" id="UP000636755"/>
    </source>
</evidence>
<comment type="caution">
    <text evidence="2">The sequence shown here is derived from an EMBL/GenBank/DDBJ whole genome shotgun (WGS) entry which is preliminary data.</text>
</comment>
<reference evidence="2 3" key="1">
    <citation type="submission" date="2020-08" db="EMBL/GenBank/DDBJ databases">
        <title>Genome public.</title>
        <authorList>
            <person name="Liu C."/>
            <person name="Sun Q."/>
        </authorList>
    </citation>
    <scope>NUCLEOTIDE SEQUENCE [LARGE SCALE GENOMIC DNA]</scope>
    <source>
        <strain evidence="2 3">NSJ-71</strain>
    </source>
</reference>
<dbReference type="RefSeq" id="WP_186935051.1">
    <property type="nucleotide sequence ID" value="NZ_JACOPS010000002.1"/>
</dbReference>
<name>A0ABR7HK16_9FIRM</name>
<sequence>MKYILLDTNIYINMLIDRRNNIKNDMLLNFIKLLNFDEIKLIVPSIVVHETIKNLGIEYRNVDKKLKDAKNSVNNICGINTGDSESNFDVEETKTSISQELNMLGEKYKENSSQIFEQICNILEENLFKHDNCIIIEENKEIVYNCLIRRIYKKAPFHENSKDCYADGIIIESLLYFLKNNKFNHDDKIFFVSDNPKDFSEKDNKESLDNDILKEIQNIGLNAEFKYVLQFNKLIGKCLKDEVNNANLNNVFEKEFEEDEVESYFDDMQRSSAGLTSLGEFEEKFIEDFRNSNFSNEIVSLSERFAKCYKQLEDFPYFYKEEFQNYLMQLNYSEISEFANKSAMICDMNLDEDNLSSLIDIIERKADILDFSCLNFENIDSLDYGDTMLFYDKNKRKYKLKMQPLNLSCINGGMDTLDIDLFDDNNNKISSGSIEIIYGYVDYNDDNNVGDACGEEFRYNIYAIIEKIASIVTDLEEFVRKESEIVKKLKIEFNL</sequence>
<dbReference type="EMBL" id="JACOPS010000002">
    <property type="protein sequence ID" value="MBC5727781.1"/>
    <property type="molecule type" value="Genomic_DNA"/>
</dbReference>
<evidence type="ECO:0000313" key="2">
    <source>
        <dbReference type="EMBL" id="MBC5727781.1"/>
    </source>
</evidence>
<organism evidence="2 3">
    <name type="scientific">Ruminococcus intestinalis</name>
    <dbReference type="NCBI Taxonomy" id="2763066"/>
    <lineage>
        <taxon>Bacteria</taxon>
        <taxon>Bacillati</taxon>
        <taxon>Bacillota</taxon>
        <taxon>Clostridia</taxon>
        <taxon>Eubacteriales</taxon>
        <taxon>Oscillospiraceae</taxon>
        <taxon>Ruminococcus</taxon>
    </lineage>
</organism>
<dbReference type="Proteomes" id="UP000636755">
    <property type="component" value="Unassembled WGS sequence"/>
</dbReference>
<dbReference type="Pfam" id="PF16289">
    <property type="entry name" value="PIN_12"/>
    <property type="match status" value="1"/>
</dbReference>
<proteinExistence type="predicted"/>
<feature type="domain" description="DUF4935" evidence="1">
    <location>
        <begin position="4"/>
        <end position="199"/>
    </location>
</feature>